<name>A0A7Y9ZDM9_9MICO</name>
<comment type="caution">
    <text evidence="11">The sequence shown here is derived from an EMBL/GenBank/DDBJ whole genome shotgun (WGS) entry which is preliminary data.</text>
</comment>
<dbReference type="RefSeq" id="WP_062075130.1">
    <property type="nucleotide sequence ID" value="NZ_BBRC01000006.1"/>
</dbReference>
<dbReference type="Proteomes" id="UP000547973">
    <property type="component" value="Unassembled WGS sequence"/>
</dbReference>
<keyword evidence="12" id="KW-1185">Reference proteome</keyword>
<sequence>MNAFKNALDRILTWVCVALFAVLVVDVSYQVFVRQVLNQPSGWSEVLATYLFIWLGLFGSALMFGERGHIAVDFAVRKLPEKVQIVVAVIVQLAILTFISLVLVWGGFRVVGLSWDQNLPGLPVNVGPLYLALPISGIVTVFYTLYHLVRIVTGAERAVNLDAEPELL</sequence>
<keyword evidence="3" id="KW-1003">Cell membrane</keyword>
<keyword evidence="2" id="KW-0813">Transport</keyword>
<protein>
    <submittedName>
        <fullName evidence="11">TRAP-type C4-dicarboxylate transport system permease small subunit</fullName>
    </submittedName>
</protein>
<proteinExistence type="inferred from homology"/>
<dbReference type="EMBL" id="JACBZO010000001">
    <property type="protein sequence ID" value="NYI42663.1"/>
    <property type="molecule type" value="Genomic_DNA"/>
</dbReference>
<dbReference type="PANTHER" id="PTHR35011">
    <property type="entry name" value="2,3-DIKETO-L-GULONATE TRAP TRANSPORTER SMALL PERMEASE PROTEIN YIAM"/>
    <property type="match status" value="1"/>
</dbReference>
<evidence type="ECO:0000256" key="4">
    <source>
        <dbReference type="ARBA" id="ARBA00022519"/>
    </source>
</evidence>
<evidence type="ECO:0000256" key="8">
    <source>
        <dbReference type="ARBA" id="ARBA00038436"/>
    </source>
</evidence>
<evidence type="ECO:0000256" key="1">
    <source>
        <dbReference type="ARBA" id="ARBA00004429"/>
    </source>
</evidence>
<dbReference type="PANTHER" id="PTHR35011:SF2">
    <property type="entry name" value="2,3-DIKETO-L-GULONATE TRAP TRANSPORTER SMALL PERMEASE PROTEIN YIAM"/>
    <property type="match status" value="1"/>
</dbReference>
<dbReference type="GO" id="GO:0022857">
    <property type="term" value="F:transmembrane transporter activity"/>
    <property type="evidence" value="ECO:0007669"/>
    <property type="project" value="TreeGrafter"/>
</dbReference>
<organism evidence="11 12">
    <name type="scientific">Demequina lutea</name>
    <dbReference type="NCBI Taxonomy" id="431489"/>
    <lineage>
        <taxon>Bacteria</taxon>
        <taxon>Bacillati</taxon>
        <taxon>Actinomycetota</taxon>
        <taxon>Actinomycetes</taxon>
        <taxon>Micrococcales</taxon>
        <taxon>Demequinaceae</taxon>
        <taxon>Demequina</taxon>
    </lineage>
</organism>
<feature type="transmembrane region" description="Helical" evidence="9">
    <location>
        <begin position="47"/>
        <end position="64"/>
    </location>
</feature>
<comment type="subcellular location">
    <subcellularLocation>
        <location evidence="1">Cell inner membrane</location>
        <topology evidence="1">Multi-pass membrane protein</topology>
    </subcellularLocation>
</comment>
<evidence type="ECO:0000256" key="7">
    <source>
        <dbReference type="ARBA" id="ARBA00023136"/>
    </source>
</evidence>
<dbReference type="OrthoDB" id="2085311at2"/>
<evidence type="ECO:0000256" key="6">
    <source>
        <dbReference type="ARBA" id="ARBA00022989"/>
    </source>
</evidence>
<accession>A0A7Y9ZDM9</accession>
<reference evidence="11 12" key="1">
    <citation type="submission" date="2020-07" db="EMBL/GenBank/DDBJ databases">
        <title>Sequencing the genomes of 1000 actinobacteria strains.</title>
        <authorList>
            <person name="Klenk H.-P."/>
        </authorList>
    </citation>
    <scope>NUCLEOTIDE SEQUENCE [LARGE SCALE GENOMIC DNA]</scope>
    <source>
        <strain evidence="11 12">DSM 19970</strain>
    </source>
</reference>
<evidence type="ECO:0000256" key="9">
    <source>
        <dbReference type="SAM" id="Phobius"/>
    </source>
</evidence>
<dbReference type="InterPro" id="IPR007387">
    <property type="entry name" value="TRAP_DctQ"/>
</dbReference>
<evidence type="ECO:0000256" key="3">
    <source>
        <dbReference type="ARBA" id="ARBA00022475"/>
    </source>
</evidence>
<evidence type="ECO:0000256" key="5">
    <source>
        <dbReference type="ARBA" id="ARBA00022692"/>
    </source>
</evidence>
<gene>
    <name evidence="11" type="ORF">BKA03_002782</name>
</gene>
<evidence type="ECO:0000259" key="10">
    <source>
        <dbReference type="Pfam" id="PF04290"/>
    </source>
</evidence>
<dbReference type="GO" id="GO:0005886">
    <property type="term" value="C:plasma membrane"/>
    <property type="evidence" value="ECO:0007669"/>
    <property type="project" value="UniProtKB-SubCell"/>
</dbReference>
<feature type="transmembrane region" description="Helical" evidence="9">
    <location>
        <begin position="12"/>
        <end position="32"/>
    </location>
</feature>
<feature type="domain" description="Tripartite ATP-independent periplasmic transporters DctQ component" evidence="10">
    <location>
        <begin position="25"/>
        <end position="153"/>
    </location>
</feature>
<evidence type="ECO:0000313" key="11">
    <source>
        <dbReference type="EMBL" id="NYI42663.1"/>
    </source>
</evidence>
<feature type="transmembrane region" description="Helical" evidence="9">
    <location>
        <begin position="85"/>
        <end position="108"/>
    </location>
</feature>
<keyword evidence="7 9" id="KW-0472">Membrane</keyword>
<evidence type="ECO:0000313" key="12">
    <source>
        <dbReference type="Proteomes" id="UP000547973"/>
    </source>
</evidence>
<evidence type="ECO:0000256" key="2">
    <source>
        <dbReference type="ARBA" id="ARBA00022448"/>
    </source>
</evidence>
<dbReference type="Pfam" id="PF04290">
    <property type="entry name" value="DctQ"/>
    <property type="match status" value="1"/>
</dbReference>
<comment type="similarity">
    <text evidence="8">Belongs to the TRAP transporter small permease family.</text>
</comment>
<feature type="transmembrane region" description="Helical" evidence="9">
    <location>
        <begin position="128"/>
        <end position="149"/>
    </location>
</feature>
<dbReference type="GO" id="GO:0015740">
    <property type="term" value="P:C4-dicarboxylate transport"/>
    <property type="evidence" value="ECO:0007669"/>
    <property type="project" value="TreeGrafter"/>
</dbReference>
<keyword evidence="4" id="KW-0997">Cell inner membrane</keyword>
<keyword evidence="6 9" id="KW-1133">Transmembrane helix</keyword>
<keyword evidence="5 9" id="KW-0812">Transmembrane</keyword>
<dbReference type="AlphaFoldDB" id="A0A7Y9ZDM9"/>
<dbReference type="InterPro" id="IPR055348">
    <property type="entry name" value="DctQ"/>
</dbReference>